<keyword evidence="1 5" id="KW-0808">Transferase</keyword>
<dbReference type="PANTHER" id="PTHR11547">
    <property type="entry name" value="ARGININE OR CREATINE KINASE"/>
    <property type="match status" value="1"/>
</dbReference>
<sequence>MFADKNIADWIYNKGSEDNIVLYSKVSIYRNLENIRFHYHMDKDEIDKVDSILKKNIEELNLNLTEIKLKNIDSSNINILKENLTLPKNRNLLNATLYTNMDESTSILVNSNEHCEIQTIARGFELKECFKKAYDIENKLDEKVDFSFDKKLGYLTGSPQKIGTAMNLTVSMAIPAILCKTPNNIDYFISKFSKLGFDLFVRDEKNIPILNITNRVMIGIKEKDILKNMIEIVNDILDKEKKIRNRIKKLDKIKIEDRIYRSKAILSSARKLTYIEIIKYSFWLRAGLYYDMPEMKNIELDDLYYILFITKNNHLKNLNNQNNTQNINEIRANIIREIFNNK</sequence>
<evidence type="ECO:0000256" key="2">
    <source>
        <dbReference type="ARBA" id="ARBA00022741"/>
    </source>
</evidence>
<feature type="domain" description="Phosphagen kinase C-terminal" evidence="6">
    <location>
        <begin position="20"/>
        <end position="243"/>
    </location>
</feature>
<evidence type="ECO:0000256" key="4">
    <source>
        <dbReference type="ARBA" id="ARBA00022840"/>
    </source>
</evidence>
<dbReference type="PROSITE" id="PS51510">
    <property type="entry name" value="PHOSPHAGEN_KINASE_C"/>
    <property type="match status" value="1"/>
</dbReference>
<dbReference type="EMBL" id="SAXT01000008">
    <property type="protein sequence ID" value="TXJ10903.1"/>
    <property type="molecule type" value="Genomic_DNA"/>
</dbReference>
<feature type="binding site" evidence="5">
    <location>
        <begin position="23"/>
        <end position="27"/>
    </location>
    <ligand>
        <name>ATP</name>
        <dbReference type="ChEBI" id="CHEBI:30616"/>
    </ligand>
</feature>
<evidence type="ECO:0000256" key="5">
    <source>
        <dbReference type="PROSITE-ProRule" id="PRU00843"/>
    </source>
</evidence>
<dbReference type="GO" id="GO:0004111">
    <property type="term" value="F:creatine kinase activity"/>
    <property type="evidence" value="ECO:0007669"/>
    <property type="project" value="InterPro"/>
</dbReference>
<dbReference type="Proteomes" id="UP000325116">
    <property type="component" value="Unassembled WGS sequence"/>
</dbReference>
<evidence type="ECO:0000313" key="8">
    <source>
        <dbReference type="Proteomes" id="UP000325116"/>
    </source>
</evidence>
<dbReference type="Pfam" id="PF00217">
    <property type="entry name" value="ATP-gua_Ptrans"/>
    <property type="match status" value="1"/>
</dbReference>
<keyword evidence="4 5" id="KW-0067">ATP-binding</keyword>
<comment type="similarity">
    <text evidence="5">Belongs to the ATP:guanido phosphotransferase family.</text>
</comment>
<feature type="binding site" evidence="5">
    <location>
        <begin position="167"/>
        <end position="171"/>
    </location>
    <ligand>
        <name>ATP</name>
        <dbReference type="ChEBI" id="CHEBI:30616"/>
    </ligand>
</feature>
<accession>A0A5C8CE20</accession>
<protein>
    <submittedName>
        <fullName evidence="7">Guanido phosphotransferase</fullName>
    </submittedName>
</protein>
<evidence type="ECO:0000256" key="1">
    <source>
        <dbReference type="ARBA" id="ARBA00022679"/>
    </source>
</evidence>
<dbReference type="SUPFAM" id="SSF55931">
    <property type="entry name" value="Glutamine synthetase/guanido kinase"/>
    <property type="match status" value="1"/>
</dbReference>
<comment type="caution">
    <text evidence="5">Lacks conserved residue(s) required for the propagation of feature annotation.</text>
</comment>
<evidence type="ECO:0000313" key="7">
    <source>
        <dbReference type="EMBL" id="TXJ10903.1"/>
    </source>
</evidence>
<dbReference type="InterPro" id="IPR000749">
    <property type="entry name" value="ATP-guanido_PTrfase"/>
</dbReference>
<keyword evidence="2 5" id="KW-0547">Nucleotide-binding</keyword>
<dbReference type="RefSeq" id="WP_147759149.1">
    <property type="nucleotide sequence ID" value="NZ_SAXT01000008.1"/>
</dbReference>
<reference evidence="7 8" key="1">
    <citation type="journal article" date="1992" name="Lakartidningen">
        <title>[Penicillin V and not amoxicillin is the first choice preparation in acute otitis].</title>
        <authorList>
            <person name="Kamme C."/>
            <person name="Lundgren K."/>
            <person name="Prellner K."/>
        </authorList>
    </citation>
    <scope>NUCLEOTIDE SEQUENCE [LARGE SCALE GENOMIC DNA]</scope>
    <source>
        <strain evidence="7 8">W1</strain>
    </source>
</reference>
<organism evidence="7 8">
    <name type="scientific">Brachyspira aalborgi</name>
    <dbReference type="NCBI Taxonomy" id="29522"/>
    <lineage>
        <taxon>Bacteria</taxon>
        <taxon>Pseudomonadati</taxon>
        <taxon>Spirochaetota</taxon>
        <taxon>Spirochaetia</taxon>
        <taxon>Brachyspirales</taxon>
        <taxon>Brachyspiraceae</taxon>
        <taxon>Brachyspira</taxon>
    </lineage>
</organism>
<dbReference type="InterPro" id="IPR022414">
    <property type="entry name" value="ATP-guanido_PTrfase_cat"/>
</dbReference>
<keyword evidence="3 5" id="KW-0418">Kinase</keyword>
<dbReference type="GO" id="GO:0005524">
    <property type="term" value="F:ATP binding"/>
    <property type="evidence" value="ECO:0007669"/>
    <property type="project" value="UniProtKB-UniRule"/>
</dbReference>
<feature type="binding site" evidence="5">
    <location>
        <begin position="200"/>
        <end position="205"/>
    </location>
    <ligand>
        <name>ATP</name>
        <dbReference type="ChEBI" id="CHEBI:30616"/>
    </ligand>
</feature>
<name>A0A5C8CE20_9SPIR</name>
<evidence type="ECO:0000256" key="3">
    <source>
        <dbReference type="ARBA" id="ARBA00022777"/>
    </source>
</evidence>
<gene>
    <name evidence="7" type="ORF">EPJ80_11840</name>
</gene>
<comment type="caution">
    <text evidence="7">The sequence shown here is derived from an EMBL/GenBank/DDBJ whole genome shotgun (WGS) entry which is preliminary data.</text>
</comment>
<evidence type="ECO:0000259" key="6">
    <source>
        <dbReference type="PROSITE" id="PS51510"/>
    </source>
</evidence>
<dbReference type="GO" id="GO:0005615">
    <property type="term" value="C:extracellular space"/>
    <property type="evidence" value="ECO:0007669"/>
    <property type="project" value="TreeGrafter"/>
</dbReference>
<dbReference type="AlphaFoldDB" id="A0A5C8CE20"/>
<dbReference type="GO" id="GO:0046314">
    <property type="term" value="P:phosphocreatine biosynthetic process"/>
    <property type="evidence" value="ECO:0007669"/>
    <property type="project" value="InterPro"/>
</dbReference>
<dbReference type="InterPro" id="IPR014746">
    <property type="entry name" value="Gln_synth/guanido_kin_cat_dom"/>
</dbReference>
<dbReference type="Gene3D" id="3.30.590.10">
    <property type="entry name" value="Glutamine synthetase/guanido kinase, catalytic domain"/>
    <property type="match status" value="1"/>
</dbReference>
<dbReference type="PANTHER" id="PTHR11547:SF38">
    <property type="entry name" value="ARGININE KINASE 1-RELATED"/>
    <property type="match status" value="1"/>
</dbReference>
<proteinExistence type="inferred from homology"/>